<feature type="region of interest" description="Disordered" evidence="4">
    <location>
        <begin position="93"/>
        <end position="115"/>
    </location>
</feature>
<dbReference type="Proteomes" id="UP001153620">
    <property type="component" value="Chromosome 2"/>
</dbReference>
<proteinExistence type="inferred from homology"/>
<evidence type="ECO:0000256" key="3">
    <source>
        <dbReference type="ARBA" id="ARBA00023013"/>
    </source>
</evidence>
<organism evidence="5 6">
    <name type="scientific">Chironomus riparius</name>
    <dbReference type="NCBI Taxonomy" id="315576"/>
    <lineage>
        <taxon>Eukaryota</taxon>
        <taxon>Metazoa</taxon>
        <taxon>Ecdysozoa</taxon>
        <taxon>Arthropoda</taxon>
        <taxon>Hexapoda</taxon>
        <taxon>Insecta</taxon>
        <taxon>Pterygota</taxon>
        <taxon>Neoptera</taxon>
        <taxon>Endopterygota</taxon>
        <taxon>Diptera</taxon>
        <taxon>Nematocera</taxon>
        <taxon>Chironomoidea</taxon>
        <taxon>Chironomidae</taxon>
        <taxon>Chironominae</taxon>
        <taxon>Chironomus</taxon>
    </lineage>
</organism>
<gene>
    <name evidence="5" type="ORF">CHIRRI_LOCUS8801</name>
</gene>
<dbReference type="EMBL" id="OU895878">
    <property type="protein sequence ID" value="CAG9805935.1"/>
    <property type="molecule type" value="Genomic_DNA"/>
</dbReference>
<evidence type="ECO:0000313" key="5">
    <source>
        <dbReference type="EMBL" id="CAG9805935.1"/>
    </source>
</evidence>
<evidence type="ECO:0000256" key="2">
    <source>
        <dbReference type="ARBA" id="ARBA00006393"/>
    </source>
</evidence>
<feature type="compositionally biased region" description="Low complexity" evidence="4">
    <location>
        <begin position="96"/>
        <end position="115"/>
    </location>
</feature>
<reference evidence="5" key="2">
    <citation type="submission" date="2022-10" db="EMBL/GenBank/DDBJ databases">
        <authorList>
            <consortium name="ENA_rothamsted_submissions"/>
            <consortium name="culmorum"/>
            <person name="King R."/>
        </authorList>
    </citation>
    <scope>NUCLEOTIDE SEQUENCE</scope>
</reference>
<accession>A0A9N9RYT2</accession>
<sequence>MKIKFKNGSIVKKGPLQKKIKKSQVIRIMDTEKANQQSQQSHPPVDVVEVDPEKIQDEFLNTGRIGRRNALPDILDSHCETSTADLPLKLSALTTSDSSSSSNCPNQKNSSSNNK</sequence>
<dbReference type="OrthoDB" id="6380180at2759"/>
<dbReference type="Pfam" id="PF02827">
    <property type="entry name" value="PKI"/>
    <property type="match status" value="1"/>
</dbReference>
<keyword evidence="3" id="KW-0649">Protein kinase inhibitor</keyword>
<comment type="similarity">
    <text evidence="2">Belongs to the PKI family.</text>
</comment>
<reference evidence="5" key="1">
    <citation type="submission" date="2022-01" db="EMBL/GenBank/DDBJ databases">
        <authorList>
            <person name="King R."/>
        </authorList>
    </citation>
    <scope>NUCLEOTIDE SEQUENCE</scope>
</reference>
<evidence type="ECO:0000256" key="4">
    <source>
        <dbReference type="SAM" id="MobiDB-lite"/>
    </source>
</evidence>
<evidence type="ECO:0000313" key="6">
    <source>
        <dbReference type="Proteomes" id="UP001153620"/>
    </source>
</evidence>
<dbReference type="InterPro" id="IPR004171">
    <property type="entry name" value="cAMP_dep_PKI"/>
</dbReference>
<protein>
    <submittedName>
        <fullName evidence="5">Uncharacterized protein</fullName>
    </submittedName>
</protein>
<dbReference type="GO" id="GO:0004862">
    <property type="term" value="F:cAMP-dependent protein kinase inhibitor activity"/>
    <property type="evidence" value="ECO:0007669"/>
    <property type="project" value="InterPro"/>
</dbReference>
<evidence type="ECO:0000256" key="1">
    <source>
        <dbReference type="ARBA" id="ARBA00002844"/>
    </source>
</evidence>
<keyword evidence="6" id="KW-1185">Reference proteome</keyword>
<name>A0A9N9RYT2_9DIPT</name>
<dbReference type="PANTHER" id="PTHR15416">
    <property type="entry name" value="CAMP-DEPENDENT PROTEIN KINASE INHIBITOR/PKI"/>
    <property type="match status" value="1"/>
</dbReference>
<comment type="function">
    <text evidence="1">Extremely potent competitive inhibitor of cAMP-dependent protein kinase activity, this protein interacts with the catalytic subunit of the enzyme after the cAMP-induced dissociation of its regulatory chains.</text>
</comment>
<dbReference type="AlphaFoldDB" id="A0A9N9RYT2"/>